<protein>
    <submittedName>
        <fullName evidence="8">Cytochrome B</fullName>
    </submittedName>
</protein>
<dbReference type="AlphaFoldDB" id="A0A1F6TPH1"/>
<evidence type="ECO:0000256" key="6">
    <source>
        <dbReference type="SAM" id="Phobius"/>
    </source>
</evidence>
<feature type="transmembrane region" description="Helical" evidence="6">
    <location>
        <begin position="101"/>
        <end position="121"/>
    </location>
</feature>
<evidence type="ECO:0000256" key="2">
    <source>
        <dbReference type="ARBA" id="ARBA00022475"/>
    </source>
</evidence>
<dbReference type="GO" id="GO:0005886">
    <property type="term" value="C:plasma membrane"/>
    <property type="evidence" value="ECO:0007669"/>
    <property type="project" value="UniProtKB-SubCell"/>
</dbReference>
<proteinExistence type="predicted"/>
<gene>
    <name evidence="8" type="ORF">A2151_08080</name>
</gene>
<comment type="subcellular location">
    <subcellularLocation>
        <location evidence="1">Cell membrane</location>
        <topology evidence="1">Multi-pass membrane protein</topology>
    </subcellularLocation>
</comment>
<feature type="transmembrane region" description="Helical" evidence="6">
    <location>
        <begin position="182"/>
        <end position="200"/>
    </location>
</feature>
<organism evidence="8 9">
    <name type="scientific">Candidatus Muproteobacteria bacterium RBG_16_65_34</name>
    <dbReference type="NCBI Taxonomy" id="1817760"/>
    <lineage>
        <taxon>Bacteria</taxon>
        <taxon>Pseudomonadati</taxon>
        <taxon>Pseudomonadota</taxon>
        <taxon>Candidatus Muproteobacteria</taxon>
    </lineage>
</organism>
<feature type="transmembrane region" description="Helical" evidence="6">
    <location>
        <begin position="43"/>
        <end position="60"/>
    </location>
</feature>
<feature type="transmembrane region" description="Helical" evidence="6">
    <location>
        <begin position="15"/>
        <end position="31"/>
    </location>
</feature>
<dbReference type="InterPro" id="IPR016174">
    <property type="entry name" value="Di-haem_cyt_TM"/>
</dbReference>
<comment type="caution">
    <text evidence="8">The sequence shown here is derived from an EMBL/GenBank/DDBJ whole genome shotgun (WGS) entry which is preliminary data.</text>
</comment>
<evidence type="ECO:0000313" key="8">
    <source>
        <dbReference type="EMBL" id="OGI47023.1"/>
    </source>
</evidence>
<dbReference type="Proteomes" id="UP000178885">
    <property type="component" value="Unassembled WGS sequence"/>
</dbReference>
<keyword evidence="5 6" id="KW-0472">Membrane</keyword>
<evidence type="ECO:0000313" key="9">
    <source>
        <dbReference type="Proteomes" id="UP000178885"/>
    </source>
</evidence>
<dbReference type="Gene3D" id="1.20.950.20">
    <property type="entry name" value="Transmembrane di-heme cytochromes, Chain C"/>
    <property type="match status" value="1"/>
</dbReference>
<dbReference type="Pfam" id="PF01292">
    <property type="entry name" value="Ni_hydr_CYTB"/>
    <property type="match status" value="1"/>
</dbReference>
<evidence type="ECO:0000259" key="7">
    <source>
        <dbReference type="Pfam" id="PF01292"/>
    </source>
</evidence>
<reference evidence="8 9" key="1">
    <citation type="journal article" date="2016" name="Nat. Commun.">
        <title>Thousands of microbial genomes shed light on interconnected biogeochemical processes in an aquifer system.</title>
        <authorList>
            <person name="Anantharaman K."/>
            <person name="Brown C.T."/>
            <person name="Hug L.A."/>
            <person name="Sharon I."/>
            <person name="Castelle C.J."/>
            <person name="Probst A.J."/>
            <person name="Thomas B.C."/>
            <person name="Singh A."/>
            <person name="Wilkins M.J."/>
            <person name="Karaoz U."/>
            <person name="Brodie E.L."/>
            <person name="Williams K.H."/>
            <person name="Hubbard S.S."/>
            <person name="Banfield J.F."/>
        </authorList>
    </citation>
    <scope>NUCLEOTIDE SEQUENCE [LARGE SCALE GENOMIC DNA]</scope>
</reference>
<feature type="domain" description="Cytochrome b561 bacterial/Ni-hydrogenase" evidence="7">
    <location>
        <begin position="8"/>
        <end position="169"/>
    </location>
</feature>
<dbReference type="PANTHER" id="PTHR30485">
    <property type="entry name" value="NI/FE-HYDROGENASE 1 B-TYPE CYTOCHROME SUBUNIT"/>
    <property type="match status" value="1"/>
</dbReference>
<dbReference type="STRING" id="1817760.A2151_08080"/>
<keyword evidence="4 6" id="KW-1133">Transmembrane helix</keyword>
<evidence type="ECO:0000256" key="5">
    <source>
        <dbReference type="ARBA" id="ARBA00023136"/>
    </source>
</evidence>
<evidence type="ECO:0000256" key="4">
    <source>
        <dbReference type="ARBA" id="ARBA00022989"/>
    </source>
</evidence>
<keyword evidence="2" id="KW-1003">Cell membrane</keyword>
<dbReference type="EMBL" id="MFSU01000067">
    <property type="protein sequence ID" value="OGI47023.1"/>
    <property type="molecule type" value="Genomic_DNA"/>
</dbReference>
<keyword evidence="3 6" id="KW-0812">Transmembrane</keyword>
<dbReference type="GO" id="GO:0020037">
    <property type="term" value="F:heme binding"/>
    <property type="evidence" value="ECO:0007669"/>
    <property type="project" value="TreeGrafter"/>
</dbReference>
<dbReference type="PANTHER" id="PTHR30485:SF2">
    <property type="entry name" value="BLL0597 PROTEIN"/>
    <property type="match status" value="1"/>
</dbReference>
<feature type="transmembrane region" description="Helical" evidence="6">
    <location>
        <begin position="136"/>
        <end position="157"/>
    </location>
</feature>
<dbReference type="GO" id="GO:0022904">
    <property type="term" value="P:respiratory electron transport chain"/>
    <property type="evidence" value="ECO:0007669"/>
    <property type="project" value="InterPro"/>
</dbReference>
<evidence type="ECO:0000256" key="1">
    <source>
        <dbReference type="ARBA" id="ARBA00004651"/>
    </source>
</evidence>
<dbReference type="SUPFAM" id="SSF81342">
    <property type="entry name" value="Transmembrane di-heme cytochromes"/>
    <property type="match status" value="1"/>
</dbReference>
<evidence type="ECO:0000256" key="3">
    <source>
        <dbReference type="ARBA" id="ARBA00022692"/>
    </source>
</evidence>
<sequence length="202" mass="22051">MSHSKILVWDLPTRVFHWALAASFVGAFVTADSERFRDVHVMLGYTMVGLIAFRLLWGFIGTRYARFESFAFGPRAVLAYLGSLVGRAPQHYIGHNPAGSWAIYLLLALGLLSGLSGYVLYAELTGEWAEEAHETVANAMLAVVVVHVLGVVASSALHRENLIGAMITGWKYGDPDADVRRAHWVVGTVLLSTVAAYWAGAF</sequence>
<name>A0A1F6TPH1_9PROT</name>
<dbReference type="GO" id="GO:0009055">
    <property type="term" value="F:electron transfer activity"/>
    <property type="evidence" value="ECO:0007669"/>
    <property type="project" value="InterPro"/>
</dbReference>
<dbReference type="InterPro" id="IPR011577">
    <property type="entry name" value="Cyt_b561_bac/Ni-Hgenase"/>
</dbReference>
<accession>A0A1F6TPH1</accession>
<dbReference type="InterPro" id="IPR051542">
    <property type="entry name" value="Hydrogenase_cytochrome"/>
</dbReference>